<comment type="cofactor">
    <cofactor evidence="5">
        <name>Mg(2+)</name>
        <dbReference type="ChEBI" id="CHEBI:18420"/>
    </cofactor>
    <text evidence="5">Binds 1 Mg(2+) ion per subunit.</text>
</comment>
<dbReference type="Pfam" id="PF13378">
    <property type="entry name" value="MR_MLE_C"/>
    <property type="match status" value="1"/>
</dbReference>
<dbReference type="SMART" id="SM00922">
    <property type="entry name" value="MR_MLE"/>
    <property type="match status" value="1"/>
</dbReference>
<evidence type="ECO:0000256" key="3">
    <source>
        <dbReference type="ARBA" id="ARBA00022842"/>
    </source>
</evidence>
<dbReference type="Pfam" id="PF02746">
    <property type="entry name" value="MR_MLE_N"/>
    <property type="match status" value="1"/>
</dbReference>
<dbReference type="EMBL" id="JAHWZX010000019">
    <property type="protein sequence ID" value="MBW4332151.1"/>
    <property type="molecule type" value="Genomic_DNA"/>
</dbReference>
<dbReference type="Proteomes" id="UP001197214">
    <property type="component" value="Unassembled WGS sequence"/>
</dbReference>
<dbReference type="EC" id="5.1.1.-" evidence="5"/>
<evidence type="ECO:0000256" key="4">
    <source>
        <dbReference type="ARBA" id="ARBA00023235"/>
    </source>
</evidence>
<dbReference type="RefSeq" id="WP_219239273.1">
    <property type="nucleotide sequence ID" value="NZ_JAHWZX010000019.1"/>
</dbReference>
<evidence type="ECO:0000259" key="6">
    <source>
        <dbReference type="SMART" id="SM00922"/>
    </source>
</evidence>
<dbReference type="InterPro" id="IPR034603">
    <property type="entry name" value="Dipeptide_epimerase"/>
</dbReference>
<dbReference type="InterPro" id="IPR013341">
    <property type="entry name" value="Mandelate_racemase_N_dom"/>
</dbReference>
<comment type="caution">
    <text evidence="7">The sequence shown here is derived from an EMBL/GenBank/DDBJ whole genome shotgun (WGS) entry which is preliminary data.</text>
</comment>
<keyword evidence="3 5" id="KW-0460">Magnesium</keyword>
<keyword evidence="8" id="KW-1185">Reference proteome</keyword>
<evidence type="ECO:0000256" key="5">
    <source>
        <dbReference type="RuleBase" id="RU366006"/>
    </source>
</evidence>
<organism evidence="7 8">
    <name type="scientific">Stakelama flava</name>
    <dbReference type="NCBI Taxonomy" id="2860338"/>
    <lineage>
        <taxon>Bacteria</taxon>
        <taxon>Pseudomonadati</taxon>
        <taxon>Pseudomonadota</taxon>
        <taxon>Alphaproteobacteria</taxon>
        <taxon>Sphingomonadales</taxon>
        <taxon>Sphingomonadaceae</taxon>
        <taxon>Stakelama</taxon>
    </lineage>
</organism>
<comment type="similarity">
    <text evidence="1 5">Belongs to the mandelate racemase/muconate lactonizing enzyme family.</text>
</comment>
<proteinExistence type="inferred from homology"/>
<keyword evidence="4 5" id="KW-0413">Isomerase</keyword>
<dbReference type="InterPro" id="IPR029065">
    <property type="entry name" value="Enolase_C-like"/>
</dbReference>
<dbReference type="CDD" id="cd03319">
    <property type="entry name" value="L-Ala-DL-Glu_epimerase"/>
    <property type="match status" value="1"/>
</dbReference>
<protein>
    <recommendedName>
        <fullName evidence="5">Dipeptide epimerase</fullName>
        <ecNumber evidence="5">5.1.1.-</ecNumber>
    </recommendedName>
</protein>
<reference evidence="7 8" key="1">
    <citation type="submission" date="2021-07" db="EMBL/GenBank/DDBJ databases">
        <title>Stakelama flava sp. nov., a novel endophytic bacterium isolated from branch of Kandelia candel.</title>
        <authorList>
            <person name="Tuo L."/>
        </authorList>
    </citation>
    <scope>NUCLEOTIDE SEQUENCE [LARGE SCALE GENOMIC DNA]</scope>
    <source>
        <strain evidence="7 8">CBK3Z-3</strain>
    </source>
</reference>
<gene>
    <name evidence="7" type="ORF">KY084_14890</name>
</gene>
<accession>A0ABS6XPV7</accession>
<evidence type="ECO:0000313" key="8">
    <source>
        <dbReference type="Proteomes" id="UP001197214"/>
    </source>
</evidence>
<dbReference type="InterPro" id="IPR013342">
    <property type="entry name" value="Mandelate_racemase_C"/>
</dbReference>
<feature type="domain" description="Mandelate racemase/muconate lactonizing enzyme C-terminal" evidence="6">
    <location>
        <begin position="132"/>
        <end position="225"/>
    </location>
</feature>
<name>A0ABS6XPV7_9SPHN</name>
<sequence>MTRRSLRCERIENRMREPFRISGYLFESMPSVVVSIDDSRAQGRAEAAGAYYLKDDVPHMQAGIEQVREAIEQGADRAALQTLLPAGGARNAIDCALWELESHATSTPVWQLAGASASNALTTTFTLSADSPERILASLQKFPAPRALKLKLDGNLDADIERVRTVRRARPDTWIGVDANQGYDGGSIDRLIAALVETKVSLLEQPNRRGDEAMLDGLDSPIPLAADESILDGNELEQHHHRYDVINIKLDKCGGLTEALRMKDMVRKMGKTLMVGNMAGGSLATAPAFVLGQFCDIVDLDGPWYLTDDPVADQLYHDGQITMPAGFWGAA</sequence>
<evidence type="ECO:0000256" key="2">
    <source>
        <dbReference type="ARBA" id="ARBA00022723"/>
    </source>
</evidence>
<dbReference type="PANTHER" id="PTHR48073:SF2">
    <property type="entry name" value="O-SUCCINYLBENZOATE SYNTHASE"/>
    <property type="match status" value="1"/>
</dbReference>
<evidence type="ECO:0000313" key="7">
    <source>
        <dbReference type="EMBL" id="MBW4332151.1"/>
    </source>
</evidence>
<evidence type="ECO:0000256" key="1">
    <source>
        <dbReference type="ARBA" id="ARBA00008031"/>
    </source>
</evidence>
<dbReference type="PANTHER" id="PTHR48073">
    <property type="entry name" value="O-SUCCINYLBENZOATE SYNTHASE-RELATED"/>
    <property type="match status" value="1"/>
</dbReference>
<keyword evidence="2 5" id="KW-0479">Metal-binding</keyword>